<dbReference type="InterPro" id="IPR000073">
    <property type="entry name" value="AB_hydrolase_1"/>
</dbReference>
<name>A0ABQ3D3Y4_9RHOB</name>
<feature type="domain" description="AB hydrolase-1" evidence="2">
    <location>
        <begin position="14"/>
        <end position="239"/>
    </location>
</feature>
<dbReference type="EMBL" id="BMZF01000002">
    <property type="protein sequence ID" value="GHA49217.1"/>
    <property type="molecule type" value="Genomic_DNA"/>
</dbReference>
<proteinExistence type="predicted"/>
<sequence>MLHYQEFGEASEYPTLLIVHGLFGSGRNWRAIAKRLSADRRVVTVDMRNHGSSFWNDSHTYFDMANDLATVIHTLGSPVDIIGHSMGGKAAMMLALQNPKLIEKLIVVDIAPVTYEHSQISNVQVMQSIPLDKVSKRSDADKFMAEHISEEMVRAFLLQSLSIEDSQNSWVLNLAALGTNMNQIVGFPEIDAQFTPPCMFIRGALSAYILPSHHRALFQHFPNAEIHTIDGAGHWVHAESQRAFIAVVSDYLKSKPQ</sequence>
<protein>
    <submittedName>
        <fullName evidence="3">Esterase</fullName>
    </submittedName>
</protein>
<gene>
    <name evidence="3" type="ORF">GCM10008927_12990</name>
</gene>
<dbReference type="PRINTS" id="PR00111">
    <property type="entry name" value="ABHYDROLASE"/>
</dbReference>
<reference evidence="4" key="1">
    <citation type="journal article" date="2019" name="Int. J. Syst. Evol. Microbiol.">
        <title>The Global Catalogue of Microorganisms (GCM) 10K type strain sequencing project: providing services to taxonomists for standard genome sequencing and annotation.</title>
        <authorList>
            <consortium name="The Broad Institute Genomics Platform"/>
            <consortium name="The Broad Institute Genome Sequencing Center for Infectious Disease"/>
            <person name="Wu L."/>
            <person name="Ma J."/>
        </authorList>
    </citation>
    <scope>NUCLEOTIDE SEQUENCE [LARGE SCALE GENOMIC DNA]</scope>
    <source>
        <strain evidence="4">KCTC 32465</strain>
    </source>
</reference>
<dbReference type="RefSeq" id="WP_189639774.1">
    <property type="nucleotide sequence ID" value="NZ_BMZF01000002.1"/>
</dbReference>
<dbReference type="InterPro" id="IPR029058">
    <property type="entry name" value="AB_hydrolase_fold"/>
</dbReference>
<dbReference type="Pfam" id="PF00561">
    <property type="entry name" value="Abhydrolase_1"/>
    <property type="match status" value="1"/>
</dbReference>
<dbReference type="Proteomes" id="UP000634455">
    <property type="component" value="Unassembled WGS sequence"/>
</dbReference>
<evidence type="ECO:0000256" key="1">
    <source>
        <dbReference type="ARBA" id="ARBA00022801"/>
    </source>
</evidence>
<dbReference type="SUPFAM" id="SSF53474">
    <property type="entry name" value="alpha/beta-Hydrolases"/>
    <property type="match status" value="1"/>
</dbReference>
<keyword evidence="4" id="KW-1185">Reference proteome</keyword>
<comment type="caution">
    <text evidence="3">The sequence shown here is derived from an EMBL/GenBank/DDBJ whole genome shotgun (WGS) entry which is preliminary data.</text>
</comment>
<dbReference type="Gene3D" id="3.40.50.1820">
    <property type="entry name" value="alpha/beta hydrolase"/>
    <property type="match status" value="1"/>
</dbReference>
<keyword evidence="1" id="KW-0378">Hydrolase</keyword>
<evidence type="ECO:0000313" key="4">
    <source>
        <dbReference type="Proteomes" id="UP000634455"/>
    </source>
</evidence>
<accession>A0ABQ3D3Y4</accession>
<evidence type="ECO:0000313" key="3">
    <source>
        <dbReference type="EMBL" id="GHA49217.1"/>
    </source>
</evidence>
<dbReference type="PANTHER" id="PTHR46118:SF4">
    <property type="entry name" value="PROTEIN ABHD11"/>
    <property type="match status" value="1"/>
</dbReference>
<organism evidence="3 4">
    <name type="scientific">Paramylibacter ulvae</name>
    <dbReference type="NCBI Taxonomy" id="1651968"/>
    <lineage>
        <taxon>Bacteria</taxon>
        <taxon>Pseudomonadati</taxon>
        <taxon>Pseudomonadota</taxon>
        <taxon>Alphaproteobacteria</taxon>
        <taxon>Rhodobacterales</taxon>
        <taxon>Paracoccaceae</taxon>
        <taxon>Paramylibacter</taxon>
    </lineage>
</organism>
<evidence type="ECO:0000259" key="2">
    <source>
        <dbReference type="Pfam" id="PF00561"/>
    </source>
</evidence>
<dbReference type="PANTHER" id="PTHR46118">
    <property type="entry name" value="PROTEIN ABHD11"/>
    <property type="match status" value="1"/>
</dbReference>